<dbReference type="Gene3D" id="1.10.10.10">
    <property type="entry name" value="Winged helix-like DNA-binding domain superfamily/Winged helix DNA-binding domain"/>
    <property type="match status" value="1"/>
</dbReference>
<dbReference type="AlphaFoldDB" id="A0A245ZTS5"/>
<dbReference type="Proteomes" id="UP000197290">
    <property type="component" value="Unassembled WGS sequence"/>
</dbReference>
<protein>
    <recommendedName>
        <fullName evidence="3">HTH marR-type domain-containing protein</fullName>
    </recommendedName>
</protein>
<reference evidence="1 2" key="1">
    <citation type="submission" date="2017-03" db="EMBL/GenBank/DDBJ databases">
        <title>Genome sequence of Sphingomonas dokdonensis DSM 21029.</title>
        <authorList>
            <person name="Poehlein A."/>
            <person name="Wuebbeler J.H."/>
            <person name="Steinbuechel A."/>
            <person name="Daniel R."/>
        </authorList>
    </citation>
    <scope>NUCLEOTIDE SEQUENCE [LARGE SCALE GENOMIC DNA]</scope>
    <source>
        <strain evidence="1 2">DSM 21029</strain>
    </source>
</reference>
<comment type="caution">
    <text evidence="1">The sequence shown here is derived from an EMBL/GenBank/DDBJ whole genome shotgun (WGS) entry which is preliminary data.</text>
</comment>
<gene>
    <name evidence="1" type="ORF">SPDO_00280</name>
</gene>
<dbReference type="InterPro" id="IPR036388">
    <property type="entry name" value="WH-like_DNA-bd_sf"/>
</dbReference>
<organism evidence="1 2">
    <name type="scientific">Sphingomonas dokdonensis</name>
    <dbReference type="NCBI Taxonomy" id="344880"/>
    <lineage>
        <taxon>Bacteria</taxon>
        <taxon>Pseudomonadati</taxon>
        <taxon>Pseudomonadota</taxon>
        <taxon>Alphaproteobacteria</taxon>
        <taxon>Sphingomonadales</taxon>
        <taxon>Sphingomonadaceae</taxon>
        <taxon>Sphingomonas</taxon>
    </lineage>
</organism>
<evidence type="ECO:0000313" key="2">
    <source>
        <dbReference type="Proteomes" id="UP000197290"/>
    </source>
</evidence>
<proteinExistence type="predicted"/>
<keyword evidence="2" id="KW-1185">Reference proteome</keyword>
<name>A0A245ZTS5_9SPHN</name>
<sequence>MSAVRLMRGDGASAEAPSYLDKAIAIDSQRRRRAQVFDGTPIVLEEPAWDILLQLFINHERAAEMTVQLASEAGLVPPSHSLRWIDILEAQGLVHRSGDEQLPLEQTIGLTLTAMSKILHFLDYV</sequence>
<accession>A0A245ZTS5</accession>
<dbReference type="EMBL" id="NBBI01000001">
    <property type="protein sequence ID" value="OWK33154.1"/>
    <property type="molecule type" value="Genomic_DNA"/>
</dbReference>
<evidence type="ECO:0000313" key="1">
    <source>
        <dbReference type="EMBL" id="OWK33154.1"/>
    </source>
</evidence>
<evidence type="ECO:0008006" key="3">
    <source>
        <dbReference type="Google" id="ProtNLM"/>
    </source>
</evidence>